<protein>
    <submittedName>
        <fullName evidence="4">IS110 family transposase</fullName>
    </submittedName>
</protein>
<dbReference type="EMBL" id="PXYY01000064">
    <property type="protein sequence ID" value="PSJ79896.1"/>
    <property type="molecule type" value="Genomic_DNA"/>
</dbReference>
<dbReference type="GO" id="GO:0003677">
    <property type="term" value="F:DNA binding"/>
    <property type="evidence" value="ECO:0007669"/>
    <property type="project" value="InterPro"/>
</dbReference>
<keyword evidence="5" id="KW-1185">Reference proteome</keyword>
<dbReference type="NCBIfam" id="NF033542">
    <property type="entry name" value="transpos_IS110"/>
    <property type="match status" value="1"/>
</dbReference>
<reference evidence="4 5" key="1">
    <citation type="submission" date="2018-03" db="EMBL/GenBank/DDBJ databases">
        <title>Neisseria weixii sp. nov., isolated from the intestinal contents of Tibetan Plateau pika (Ochotona curzoniae) in Yushu, Qinghai Province, China.</title>
        <authorList>
            <person name="Gui Z."/>
        </authorList>
    </citation>
    <scope>NUCLEOTIDE SEQUENCE [LARGE SCALE GENOMIC DNA]</scope>
    <source>
        <strain evidence="4 5">ATCC 51483</strain>
    </source>
</reference>
<accession>A0A2P7TYU5</accession>
<dbReference type="OrthoDB" id="9795150at2"/>
<dbReference type="GO" id="GO:0004803">
    <property type="term" value="F:transposase activity"/>
    <property type="evidence" value="ECO:0007669"/>
    <property type="project" value="InterPro"/>
</dbReference>
<dbReference type="PANTHER" id="PTHR33055">
    <property type="entry name" value="TRANSPOSASE FOR INSERTION SEQUENCE ELEMENT IS1111A"/>
    <property type="match status" value="1"/>
</dbReference>
<feature type="domain" description="Transposase IS110-like N-terminal" evidence="2">
    <location>
        <begin position="3"/>
        <end position="147"/>
    </location>
</feature>
<evidence type="ECO:0000313" key="5">
    <source>
        <dbReference type="Proteomes" id="UP000241868"/>
    </source>
</evidence>
<dbReference type="Pfam" id="PF01548">
    <property type="entry name" value="DEDD_Tnp_IS110"/>
    <property type="match status" value="1"/>
</dbReference>
<dbReference type="Proteomes" id="UP000241868">
    <property type="component" value="Unassembled WGS sequence"/>
</dbReference>
<dbReference type="Pfam" id="PF02371">
    <property type="entry name" value="Transposase_20"/>
    <property type="match status" value="1"/>
</dbReference>
<evidence type="ECO:0000256" key="1">
    <source>
        <dbReference type="SAM" id="Coils"/>
    </source>
</evidence>
<evidence type="ECO:0000259" key="3">
    <source>
        <dbReference type="Pfam" id="PF02371"/>
    </source>
</evidence>
<comment type="caution">
    <text evidence="4">The sequence shown here is derived from an EMBL/GenBank/DDBJ whole genome shotgun (WGS) entry which is preliminary data.</text>
</comment>
<organism evidence="4 5">
    <name type="scientific">Neisseria iguanae</name>
    <dbReference type="NCBI Taxonomy" id="90242"/>
    <lineage>
        <taxon>Bacteria</taxon>
        <taxon>Pseudomonadati</taxon>
        <taxon>Pseudomonadota</taxon>
        <taxon>Betaproteobacteria</taxon>
        <taxon>Neisseriales</taxon>
        <taxon>Neisseriaceae</taxon>
        <taxon>Neisseria</taxon>
    </lineage>
</organism>
<dbReference type="InterPro" id="IPR003346">
    <property type="entry name" value="Transposase_20"/>
</dbReference>
<dbReference type="GO" id="GO:0006313">
    <property type="term" value="P:DNA transposition"/>
    <property type="evidence" value="ECO:0007669"/>
    <property type="project" value="InterPro"/>
</dbReference>
<feature type="domain" description="Transposase IS116/IS110/IS902 C-terminal" evidence="3">
    <location>
        <begin position="192"/>
        <end position="270"/>
    </location>
</feature>
<dbReference type="AlphaFoldDB" id="A0A2P7TYU5"/>
<evidence type="ECO:0000259" key="2">
    <source>
        <dbReference type="Pfam" id="PF01548"/>
    </source>
</evidence>
<keyword evidence="1" id="KW-0175">Coiled coil</keyword>
<sequence length="316" mass="36284">MYLGIDVSKLTIDCCLITDGQTHERKFNNNTKGFQQLTEWLKSCKVTEMLHCVCEATGIYYEALAEYLHSRYTITVENPRKIKGYAIAELQRSKTDKQDARLIAQYCQDRQHKLRPWKPSAPQQKQLQELARYLEHLKQQRATARTKHHEAPDYIKPHIQTTIDNLNSQIKTVKQQIAQFYKDNPHYNTQRKRLKSITGIGEQAAAILLAVYQRHSFRTSKQFTAYLGLDPKDHKSGTSVKGKSRISKIGNADIRKSLYMPALVAYRCNALPAFVGRLKAKGKPMKLILVALMRKLVVIAFTLLANGQDFDKTRYA</sequence>
<proteinExistence type="predicted"/>
<gene>
    <name evidence="4" type="ORF">C7N83_09565</name>
</gene>
<name>A0A2P7TYU5_9NEIS</name>
<dbReference type="PANTHER" id="PTHR33055:SF3">
    <property type="entry name" value="PUTATIVE TRANSPOSASE FOR IS117-RELATED"/>
    <property type="match status" value="1"/>
</dbReference>
<evidence type="ECO:0000313" key="4">
    <source>
        <dbReference type="EMBL" id="PSJ79896.1"/>
    </source>
</evidence>
<feature type="coiled-coil region" evidence="1">
    <location>
        <begin position="127"/>
        <end position="183"/>
    </location>
</feature>
<dbReference type="InterPro" id="IPR002525">
    <property type="entry name" value="Transp_IS110-like_N"/>
</dbReference>
<dbReference type="RefSeq" id="WP_106742293.1">
    <property type="nucleotide sequence ID" value="NZ_PXYY01000064.1"/>
</dbReference>
<dbReference type="InterPro" id="IPR047650">
    <property type="entry name" value="Transpos_IS110"/>
</dbReference>